<dbReference type="Proteomes" id="UP000305709">
    <property type="component" value="Unassembled WGS sequence"/>
</dbReference>
<keyword evidence="3" id="KW-1185">Reference proteome</keyword>
<evidence type="ECO:0000313" key="3">
    <source>
        <dbReference type="Proteomes" id="UP000305709"/>
    </source>
</evidence>
<evidence type="ECO:0000256" key="1">
    <source>
        <dbReference type="SAM" id="Phobius"/>
    </source>
</evidence>
<dbReference type="Pfam" id="PF14333">
    <property type="entry name" value="DUF4389"/>
    <property type="match status" value="1"/>
</dbReference>
<keyword evidence="1" id="KW-1133">Transmembrane helix</keyword>
<dbReference type="OrthoDB" id="7933712at2"/>
<gene>
    <name evidence="2" type="ORF">FHG71_12840</name>
</gene>
<sequence length="103" mass="11774">MSDTDLSRPVDLPEPEVPQRRPLAENLWLRLLNTVLIAILFSLLQTVMTVLTLIQFVLVLANRRQPNANIAQLGRSLGLWCGRAARYLTADTEDKPWPWRPLD</sequence>
<dbReference type="RefSeq" id="WP_139082090.1">
    <property type="nucleotide sequence ID" value="NZ_VDFV01000017.1"/>
</dbReference>
<comment type="caution">
    <text evidence="2">The sequence shown here is derived from an EMBL/GenBank/DDBJ whole genome shotgun (WGS) entry which is preliminary data.</text>
</comment>
<name>A0A5C4NAY9_9RHOB</name>
<proteinExistence type="predicted"/>
<protein>
    <submittedName>
        <fullName evidence="2">DUF4389 domain-containing protein</fullName>
    </submittedName>
</protein>
<feature type="transmembrane region" description="Helical" evidence="1">
    <location>
        <begin position="35"/>
        <end position="61"/>
    </location>
</feature>
<evidence type="ECO:0000313" key="2">
    <source>
        <dbReference type="EMBL" id="TNC70883.1"/>
    </source>
</evidence>
<keyword evidence="1" id="KW-0472">Membrane</keyword>
<dbReference type="InterPro" id="IPR025498">
    <property type="entry name" value="DUF4389"/>
</dbReference>
<dbReference type="AlphaFoldDB" id="A0A5C4NAY9"/>
<dbReference type="EMBL" id="VDFV01000017">
    <property type="protein sequence ID" value="TNC70883.1"/>
    <property type="molecule type" value="Genomic_DNA"/>
</dbReference>
<keyword evidence="1" id="KW-0812">Transmembrane</keyword>
<accession>A0A5C4NAY9</accession>
<organism evidence="2 3">
    <name type="scientific">Rubellimicrobium roseum</name>
    <dbReference type="NCBI Taxonomy" id="687525"/>
    <lineage>
        <taxon>Bacteria</taxon>
        <taxon>Pseudomonadati</taxon>
        <taxon>Pseudomonadota</taxon>
        <taxon>Alphaproteobacteria</taxon>
        <taxon>Rhodobacterales</taxon>
        <taxon>Roseobacteraceae</taxon>
        <taxon>Rubellimicrobium</taxon>
    </lineage>
</organism>
<reference evidence="2 3" key="1">
    <citation type="submission" date="2019-06" db="EMBL/GenBank/DDBJ databases">
        <authorList>
            <person name="Jiang L."/>
        </authorList>
    </citation>
    <scope>NUCLEOTIDE SEQUENCE [LARGE SCALE GENOMIC DNA]</scope>
    <source>
        <strain evidence="2 3">YIM 48858</strain>
    </source>
</reference>